<feature type="compositionally biased region" description="Polar residues" evidence="10">
    <location>
        <begin position="7"/>
        <end position="30"/>
    </location>
</feature>
<keyword evidence="8" id="KW-0408">Iron</keyword>
<organism evidence="12 13">
    <name type="scientific">Cotesia congregata</name>
    <name type="common">Parasitoid wasp</name>
    <name type="synonym">Apanteles congregatus</name>
    <dbReference type="NCBI Taxonomy" id="51543"/>
    <lineage>
        <taxon>Eukaryota</taxon>
        <taxon>Metazoa</taxon>
        <taxon>Ecdysozoa</taxon>
        <taxon>Arthropoda</taxon>
        <taxon>Hexapoda</taxon>
        <taxon>Insecta</taxon>
        <taxon>Pterygota</taxon>
        <taxon>Neoptera</taxon>
        <taxon>Endopterygota</taxon>
        <taxon>Hymenoptera</taxon>
        <taxon>Apocrita</taxon>
        <taxon>Ichneumonoidea</taxon>
        <taxon>Braconidae</taxon>
        <taxon>Microgastrinae</taxon>
        <taxon>Cotesia</taxon>
    </lineage>
</organism>
<dbReference type="PROSITE" id="PS51296">
    <property type="entry name" value="RIESKE"/>
    <property type="match status" value="1"/>
</dbReference>
<dbReference type="FunFam" id="2.102.10.10:FF:000003">
    <property type="entry name" value="apoptosis-inducing factor 3 isoform X2"/>
    <property type="match status" value="1"/>
</dbReference>
<dbReference type="SUPFAM" id="SSF55424">
    <property type="entry name" value="FAD/NAD-linked reductases, dimerisation (C-terminal) domain"/>
    <property type="match status" value="1"/>
</dbReference>
<evidence type="ECO:0000256" key="7">
    <source>
        <dbReference type="ARBA" id="ARBA00023002"/>
    </source>
</evidence>
<dbReference type="Gene3D" id="3.50.50.60">
    <property type="entry name" value="FAD/NAD(P)-binding domain"/>
    <property type="match status" value="2"/>
</dbReference>
<dbReference type="GO" id="GO:0016651">
    <property type="term" value="F:oxidoreductase activity, acting on NAD(P)H"/>
    <property type="evidence" value="ECO:0007669"/>
    <property type="project" value="TreeGrafter"/>
</dbReference>
<evidence type="ECO:0000256" key="8">
    <source>
        <dbReference type="ARBA" id="ARBA00023004"/>
    </source>
</evidence>
<dbReference type="AlphaFoldDB" id="A0A8J2H283"/>
<evidence type="ECO:0000259" key="11">
    <source>
        <dbReference type="PROSITE" id="PS51296"/>
    </source>
</evidence>
<accession>A0A8J2H283</accession>
<sequence length="632" mass="69836">MGGKSCKSYSITRRSASQEAPSTGSSSDQDYITGVVCQESEISDNQMKLLELKDGTETEVGKILLIKQKGQLHAIGTKCTHYGALLHTGALGDGRIRCPWHGACFNIKTGDIEDYPGLDSLPCYKVTLEQGQVIVRARRKDLEANRRLRTANFNSCSASRSVVIIGGGPAGATCADTLRQEGFAGRILMICKEPVLPYDRIKVSKIMDFDVSKSLLRNQNYYDEHNIETKLDVEAVELDTDNKTVTLSSGERISYSCVFLATGSKPRMPSVPGTELSNVFLVRTQEDAARINSQLSEDKHVVVLGQSFIGMEAAAYCQNKVASVTVIGRDTVPLRAVFGEEIGTRILKEHQAKGVKFVFNNNIAKFLPKEQSNDLGTVELTDGTKLQADVAIVGIGSSPYTDWLKGSKVLMQDGAVVVDEFLKSSVDDVYAGGDIAYAPVFVSGGAKAAIGHYPLAHYHGRIAALNICQKVAPLKAVPYFWTNLFGKNYRYAGHGRASSVKIYGSLEDFKFFAYYLNDGKVIAMSSAGSDPIVSDFAEYIYEGNVLTEQQIEDNPIGWMRNKPVELLRNIFKDKFDSLNKSFCKGIGLRKEPMQRILKKEFHTLTHKHINSHKSCTMKFLHKFIKLRLFRPI</sequence>
<keyword evidence="9" id="KW-0411">Iron-sulfur</keyword>
<evidence type="ECO:0000256" key="5">
    <source>
        <dbReference type="ARBA" id="ARBA00022723"/>
    </source>
</evidence>
<dbReference type="InterPro" id="IPR050446">
    <property type="entry name" value="FAD-oxidoreductase/Apoptosis"/>
</dbReference>
<protein>
    <submittedName>
        <fullName evidence="12">Similar to AIFM3: Apoptosis-inducing factor 3 (Homo sapiens)</fullName>
    </submittedName>
</protein>
<dbReference type="PANTHER" id="PTHR43557">
    <property type="entry name" value="APOPTOSIS-INDUCING FACTOR 1"/>
    <property type="match status" value="1"/>
</dbReference>
<feature type="domain" description="Rieske" evidence="11">
    <location>
        <begin position="34"/>
        <end position="135"/>
    </location>
</feature>
<keyword evidence="13" id="KW-1185">Reference proteome</keyword>
<feature type="region of interest" description="Disordered" evidence="10">
    <location>
        <begin position="1"/>
        <end position="30"/>
    </location>
</feature>
<dbReference type="InterPro" id="IPR036188">
    <property type="entry name" value="FAD/NAD-bd_sf"/>
</dbReference>
<evidence type="ECO:0000256" key="3">
    <source>
        <dbReference type="ARBA" id="ARBA00022630"/>
    </source>
</evidence>
<proteinExistence type="inferred from homology"/>
<keyword evidence="5" id="KW-0479">Metal-binding</keyword>
<dbReference type="GO" id="GO:0046872">
    <property type="term" value="F:metal ion binding"/>
    <property type="evidence" value="ECO:0007669"/>
    <property type="project" value="UniProtKB-KW"/>
</dbReference>
<comment type="caution">
    <text evidence="12">The sequence shown here is derived from an EMBL/GenBank/DDBJ whole genome shotgun (WGS) entry which is preliminary data.</text>
</comment>
<evidence type="ECO:0000256" key="4">
    <source>
        <dbReference type="ARBA" id="ARBA00022714"/>
    </source>
</evidence>
<dbReference type="InterPro" id="IPR023753">
    <property type="entry name" value="FAD/NAD-binding_dom"/>
</dbReference>
<reference evidence="12" key="1">
    <citation type="submission" date="2021-04" db="EMBL/GenBank/DDBJ databases">
        <authorList>
            <person name="Chebbi M.A.C M."/>
        </authorList>
    </citation>
    <scope>NUCLEOTIDE SEQUENCE</scope>
</reference>
<comment type="similarity">
    <text evidence="2">Belongs to the FAD-dependent oxidoreductase family.</text>
</comment>
<evidence type="ECO:0000256" key="1">
    <source>
        <dbReference type="ARBA" id="ARBA00001974"/>
    </source>
</evidence>
<dbReference type="Gene3D" id="3.30.390.30">
    <property type="match status" value="1"/>
</dbReference>
<dbReference type="GO" id="GO:0051537">
    <property type="term" value="F:2 iron, 2 sulfur cluster binding"/>
    <property type="evidence" value="ECO:0007669"/>
    <property type="project" value="UniProtKB-KW"/>
</dbReference>
<name>A0A8J2H283_COTCN</name>
<dbReference type="PRINTS" id="PR00411">
    <property type="entry name" value="PNDRDTASEI"/>
</dbReference>
<dbReference type="PRINTS" id="PR00368">
    <property type="entry name" value="FADPNR"/>
</dbReference>
<dbReference type="Proteomes" id="UP000786811">
    <property type="component" value="Unassembled WGS sequence"/>
</dbReference>
<evidence type="ECO:0000256" key="6">
    <source>
        <dbReference type="ARBA" id="ARBA00022827"/>
    </source>
</evidence>
<comment type="cofactor">
    <cofactor evidence="1">
        <name>FAD</name>
        <dbReference type="ChEBI" id="CHEBI:57692"/>
    </cofactor>
</comment>
<evidence type="ECO:0000313" key="12">
    <source>
        <dbReference type="EMBL" id="CAG5074951.1"/>
    </source>
</evidence>
<dbReference type="OrthoDB" id="432169at2759"/>
<keyword evidence="4" id="KW-0001">2Fe-2S</keyword>
<dbReference type="CDD" id="cd03478">
    <property type="entry name" value="Rieske_AIFL_N"/>
    <property type="match status" value="1"/>
</dbReference>
<evidence type="ECO:0000256" key="2">
    <source>
        <dbReference type="ARBA" id="ARBA00006442"/>
    </source>
</evidence>
<keyword evidence="7" id="KW-0560">Oxidoreductase</keyword>
<dbReference type="Pfam" id="PF00355">
    <property type="entry name" value="Rieske"/>
    <property type="match status" value="1"/>
</dbReference>
<evidence type="ECO:0000256" key="9">
    <source>
        <dbReference type="ARBA" id="ARBA00023014"/>
    </source>
</evidence>
<dbReference type="InterPro" id="IPR016156">
    <property type="entry name" value="FAD/NAD-linked_Rdtase_dimer_sf"/>
</dbReference>
<dbReference type="InterPro" id="IPR017941">
    <property type="entry name" value="Rieske_2Fe-2S"/>
</dbReference>
<dbReference type="Pfam" id="PF07992">
    <property type="entry name" value="Pyr_redox_2"/>
    <property type="match status" value="1"/>
</dbReference>
<keyword evidence="3" id="KW-0285">Flavoprotein</keyword>
<keyword evidence="6" id="KW-0274">FAD</keyword>
<dbReference type="GO" id="GO:0005737">
    <property type="term" value="C:cytoplasm"/>
    <property type="evidence" value="ECO:0007669"/>
    <property type="project" value="TreeGrafter"/>
</dbReference>
<dbReference type="Gene3D" id="2.102.10.10">
    <property type="entry name" value="Rieske [2Fe-2S] iron-sulphur domain"/>
    <property type="match status" value="1"/>
</dbReference>
<dbReference type="SUPFAM" id="SSF50022">
    <property type="entry name" value="ISP domain"/>
    <property type="match status" value="1"/>
</dbReference>
<evidence type="ECO:0000313" key="13">
    <source>
        <dbReference type="Proteomes" id="UP000786811"/>
    </source>
</evidence>
<evidence type="ECO:0000256" key="10">
    <source>
        <dbReference type="SAM" id="MobiDB-lite"/>
    </source>
</evidence>
<dbReference type="SUPFAM" id="SSF51905">
    <property type="entry name" value="FAD/NAD(P)-binding domain"/>
    <property type="match status" value="2"/>
</dbReference>
<dbReference type="PANTHER" id="PTHR43557:SF2">
    <property type="entry name" value="RIESKE DOMAIN-CONTAINING PROTEIN-RELATED"/>
    <property type="match status" value="1"/>
</dbReference>
<dbReference type="EMBL" id="CAJNRD030001116">
    <property type="protein sequence ID" value="CAG5074951.1"/>
    <property type="molecule type" value="Genomic_DNA"/>
</dbReference>
<gene>
    <name evidence="12" type="ORF">HICCMSTLAB_LOCUS1162</name>
</gene>
<dbReference type="InterPro" id="IPR036922">
    <property type="entry name" value="Rieske_2Fe-2S_sf"/>
</dbReference>